<protein>
    <submittedName>
        <fullName evidence="2">Uncharacterized protein</fullName>
    </submittedName>
</protein>
<gene>
    <name evidence="2" type="ORF">B296_00048163</name>
</gene>
<proteinExistence type="predicted"/>
<comment type="caution">
    <text evidence="2">The sequence shown here is derived from an EMBL/GenBank/DDBJ whole genome shotgun (WGS) entry which is preliminary data.</text>
</comment>
<dbReference type="Proteomes" id="UP000287651">
    <property type="component" value="Unassembled WGS sequence"/>
</dbReference>
<dbReference type="PANTHER" id="PTHR34197">
    <property type="entry name" value="OS04G0591300 PROTEIN"/>
    <property type="match status" value="1"/>
</dbReference>
<dbReference type="AlphaFoldDB" id="A0A426X6S8"/>
<evidence type="ECO:0000313" key="3">
    <source>
        <dbReference type="Proteomes" id="UP000287651"/>
    </source>
</evidence>
<evidence type="ECO:0000256" key="1">
    <source>
        <dbReference type="SAM" id="MobiDB-lite"/>
    </source>
</evidence>
<evidence type="ECO:0000313" key="2">
    <source>
        <dbReference type="EMBL" id="RRT35182.1"/>
    </source>
</evidence>
<reference evidence="2 3" key="1">
    <citation type="journal article" date="2014" name="Agronomy (Basel)">
        <title>A Draft Genome Sequence for Ensete ventricosum, the Drought-Tolerant Tree Against Hunger.</title>
        <authorList>
            <person name="Harrison J."/>
            <person name="Moore K.A."/>
            <person name="Paszkiewicz K."/>
            <person name="Jones T."/>
            <person name="Grant M."/>
            <person name="Ambacheew D."/>
            <person name="Muzemil S."/>
            <person name="Studholme D.J."/>
        </authorList>
    </citation>
    <scope>NUCLEOTIDE SEQUENCE [LARGE SCALE GENOMIC DNA]</scope>
</reference>
<accession>A0A426X6S8</accession>
<dbReference type="PANTHER" id="PTHR34197:SF2">
    <property type="entry name" value="OS04G0591300 PROTEIN"/>
    <property type="match status" value="1"/>
</dbReference>
<feature type="region of interest" description="Disordered" evidence="1">
    <location>
        <begin position="171"/>
        <end position="222"/>
    </location>
</feature>
<dbReference type="EMBL" id="AMZH03025437">
    <property type="protein sequence ID" value="RRT35182.1"/>
    <property type="molecule type" value="Genomic_DNA"/>
</dbReference>
<sequence>MGGARRSMAEEMVLWATEDEEEGAGWRCRKHTFTSQPRYGVCSGCIRDRLLRLCPHCANERPCGCFLLSSSSSSSTSSSSRSSISFTDLTGSVGGSGGIGAEGVVSRLIEREPAFRRSRSVGFQLTRETRSVASHVDGGGAPPRPKGGRRWASFWPFSRVAAAAAELSRSRSVGAAGLAGSGSEEERGKGWRWHFPSPMNPFRHRRSTNAVQERPPLSWYRR</sequence>
<name>A0A426X6S8_ENSVE</name>
<organism evidence="2 3">
    <name type="scientific">Ensete ventricosum</name>
    <name type="common">Abyssinian banana</name>
    <name type="synonym">Musa ensete</name>
    <dbReference type="NCBI Taxonomy" id="4639"/>
    <lineage>
        <taxon>Eukaryota</taxon>
        <taxon>Viridiplantae</taxon>
        <taxon>Streptophyta</taxon>
        <taxon>Embryophyta</taxon>
        <taxon>Tracheophyta</taxon>
        <taxon>Spermatophyta</taxon>
        <taxon>Magnoliopsida</taxon>
        <taxon>Liliopsida</taxon>
        <taxon>Zingiberales</taxon>
        <taxon>Musaceae</taxon>
        <taxon>Ensete</taxon>
    </lineage>
</organism>
<feature type="compositionally biased region" description="Low complexity" evidence="1">
    <location>
        <begin position="171"/>
        <end position="182"/>
    </location>
</feature>